<keyword evidence="2" id="KW-1185">Reference proteome</keyword>
<proteinExistence type="predicted"/>
<dbReference type="EMBL" id="MU003499">
    <property type="protein sequence ID" value="KAF2473767.1"/>
    <property type="molecule type" value="Genomic_DNA"/>
</dbReference>
<organism evidence="1 2">
    <name type="scientific">Lindgomyces ingoldianus</name>
    <dbReference type="NCBI Taxonomy" id="673940"/>
    <lineage>
        <taxon>Eukaryota</taxon>
        <taxon>Fungi</taxon>
        <taxon>Dikarya</taxon>
        <taxon>Ascomycota</taxon>
        <taxon>Pezizomycotina</taxon>
        <taxon>Dothideomycetes</taxon>
        <taxon>Pleosporomycetidae</taxon>
        <taxon>Pleosporales</taxon>
        <taxon>Lindgomycetaceae</taxon>
        <taxon>Lindgomyces</taxon>
    </lineage>
</organism>
<sequence length="254" mass="28416">MCSESGFDGCSLFFPSDFFDTTWHDVFSRFMFNNTVTEQWQYVRNVSAGEASSGLVDQYMPFYDIYDKNVRCGRGASTSGPGTQTATVVAGEDVGFVVGRSADEPMQPYVIYHNGPGQAYLSKSPTSDLDHYTGDGDWFKIGALVAKNDTYWLTRGQTGMNFTIPKTTPPGKYLLRVEHLYVQPFFNSTQFYINCAQINIIGPGGGKPKATMLVKFPGAYDLFDQSIWVPNEYYDWPPKNLNKYVPPGPPVWKG</sequence>
<comment type="caution">
    <text evidence="1">The sequence shown here is derived from an EMBL/GenBank/DDBJ whole genome shotgun (WGS) entry which is preliminary data.</text>
</comment>
<accession>A0ACB6R643</accession>
<evidence type="ECO:0000313" key="2">
    <source>
        <dbReference type="Proteomes" id="UP000799755"/>
    </source>
</evidence>
<protein>
    <submittedName>
        <fullName evidence="1">Uncharacterized protein</fullName>
    </submittedName>
</protein>
<reference evidence="1" key="1">
    <citation type="journal article" date="2020" name="Stud. Mycol.">
        <title>101 Dothideomycetes genomes: a test case for predicting lifestyles and emergence of pathogens.</title>
        <authorList>
            <person name="Haridas S."/>
            <person name="Albert R."/>
            <person name="Binder M."/>
            <person name="Bloem J."/>
            <person name="Labutti K."/>
            <person name="Salamov A."/>
            <person name="Andreopoulos B."/>
            <person name="Baker S."/>
            <person name="Barry K."/>
            <person name="Bills G."/>
            <person name="Bluhm B."/>
            <person name="Cannon C."/>
            <person name="Castanera R."/>
            <person name="Culley D."/>
            <person name="Daum C."/>
            <person name="Ezra D."/>
            <person name="Gonzalez J."/>
            <person name="Henrissat B."/>
            <person name="Kuo A."/>
            <person name="Liang C."/>
            <person name="Lipzen A."/>
            <person name="Lutzoni F."/>
            <person name="Magnuson J."/>
            <person name="Mondo S."/>
            <person name="Nolan M."/>
            <person name="Ohm R."/>
            <person name="Pangilinan J."/>
            <person name="Park H.-J."/>
            <person name="Ramirez L."/>
            <person name="Alfaro M."/>
            <person name="Sun H."/>
            <person name="Tritt A."/>
            <person name="Yoshinaga Y."/>
            <person name="Zwiers L.-H."/>
            <person name="Turgeon B."/>
            <person name="Goodwin S."/>
            <person name="Spatafora J."/>
            <person name="Crous P."/>
            <person name="Grigoriev I."/>
        </authorList>
    </citation>
    <scope>NUCLEOTIDE SEQUENCE</scope>
    <source>
        <strain evidence="1">ATCC 200398</strain>
    </source>
</reference>
<name>A0ACB6R643_9PLEO</name>
<gene>
    <name evidence="1" type="ORF">BDR25DRAFT_311960</name>
</gene>
<evidence type="ECO:0000313" key="1">
    <source>
        <dbReference type="EMBL" id="KAF2473767.1"/>
    </source>
</evidence>
<dbReference type="Proteomes" id="UP000799755">
    <property type="component" value="Unassembled WGS sequence"/>
</dbReference>